<dbReference type="Proteomes" id="UP000321570">
    <property type="component" value="Unassembled WGS sequence"/>
</dbReference>
<dbReference type="AlphaFoldDB" id="A0A564YVG7"/>
<dbReference type="SUPFAM" id="SSF48371">
    <property type="entry name" value="ARM repeat"/>
    <property type="match status" value="1"/>
</dbReference>
<gene>
    <name evidence="1" type="ORF">WMSIL1_LOCUS9908</name>
</gene>
<feature type="non-terminal residue" evidence="1">
    <location>
        <position position="1"/>
    </location>
</feature>
<protein>
    <submittedName>
        <fullName evidence="1">Uncharacterized protein</fullName>
    </submittedName>
</protein>
<accession>A0A564YVG7</accession>
<evidence type="ECO:0000313" key="2">
    <source>
        <dbReference type="Proteomes" id="UP000321570"/>
    </source>
</evidence>
<proteinExistence type="predicted"/>
<dbReference type="InterPro" id="IPR016024">
    <property type="entry name" value="ARM-type_fold"/>
</dbReference>
<dbReference type="EMBL" id="CABIJS010000423">
    <property type="protein sequence ID" value="VUZ51156.1"/>
    <property type="molecule type" value="Genomic_DNA"/>
</dbReference>
<name>A0A564YVG7_HYMDI</name>
<evidence type="ECO:0000313" key="1">
    <source>
        <dbReference type="EMBL" id="VUZ51156.1"/>
    </source>
</evidence>
<organism evidence="1 2">
    <name type="scientific">Hymenolepis diminuta</name>
    <name type="common">Rat tapeworm</name>
    <dbReference type="NCBI Taxonomy" id="6216"/>
    <lineage>
        <taxon>Eukaryota</taxon>
        <taxon>Metazoa</taxon>
        <taxon>Spiralia</taxon>
        <taxon>Lophotrochozoa</taxon>
        <taxon>Platyhelminthes</taxon>
        <taxon>Cestoda</taxon>
        <taxon>Eucestoda</taxon>
        <taxon>Cyclophyllidea</taxon>
        <taxon>Hymenolepididae</taxon>
        <taxon>Hymenolepis</taxon>
    </lineage>
</organism>
<keyword evidence="2" id="KW-1185">Reference proteome</keyword>
<reference evidence="1 2" key="1">
    <citation type="submission" date="2019-07" db="EMBL/GenBank/DDBJ databases">
        <authorList>
            <person name="Jastrzebski P J."/>
            <person name="Paukszto L."/>
            <person name="Jastrzebski P J."/>
        </authorList>
    </citation>
    <scope>NUCLEOTIDE SEQUENCE [LARGE SCALE GENOMIC DNA]</scope>
    <source>
        <strain evidence="1 2">WMS-il1</strain>
    </source>
</reference>
<sequence>TPSPDDLNKLLWDLRNGDDEIRLRALNEIEKLRLEDLTGHQDYFIWKLLEIFKQYRTNTNSCIRVGHCIVRHLIYQQNIDFHEERETFLEILGLKLAKARLNFTEIYLKIAMDTIPKVKKLLSNSSFIYFLLIFLHRNYLYFHKTVKMQAMFVFTIAVTLTREQYINIFNDSLPVALQLIHLKSESLQDAVFYLLEIMYARISASADKHFLDCNKETVSILLKALSDYCAQLYDQALDENMLIPVLTTLPISWFSRPKIDEKVVAATEAQAEEAVIILKYLHLISQSNAEATEWLLTLQFNLTAVIAVLLFYGKDEVTQGCVLCLLDSIISNIKKPESTAELYESGIFALKCHRLFNNIAFIEALVLGDTVKLGRIASECSADIEDDYRNRRPTQW</sequence>
<feature type="non-terminal residue" evidence="1">
    <location>
        <position position="396"/>
    </location>
</feature>